<dbReference type="EMBL" id="CP000483">
    <property type="protein sequence ID" value="ABL01321.1"/>
    <property type="molecule type" value="Genomic_DNA"/>
</dbReference>
<protein>
    <submittedName>
        <fullName evidence="3">WGR domain protein</fullName>
    </submittedName>
</protein>
<dbReference type="eggNOG" id="COG3831">
    <property type="taxonomic scope" value="Bacteria"/>
</dbReference>
<dbReference type="RefSeq" id="WP_011733840.1">
    <property type="nucleotide sequence ID" value="NC_008607.1"/>
</dbReference>
<geneLocation type="plasmid" evidence="3 4">
    <name>pPRO1</name>
</geneLocation>
<dbReference type="OrthoDB" id="5406025at2"/>
<feature type="region of interest" description="Disordered" evidence="1">
    <location>
        <begin position="68"/>
        <end position="98"/>
    </location>
</feature>
<sequence length="113" mass="12474">MANPDYFVLLEKQTSGPTGGKFWIVEVYGSKVILSWGPIGKMGQKREKNFSNPTAATIYATARENEKLSNGYSVQSRNRPQPSTTKVAAKPSTKPKPVPVKIKVSKTALTWDF</sequence>
<evidence type="ECO:0000256" key="1">
    <source>
        <dbReference type="SAM" id="MobiDB-lite"/>
    </source>
</evidence>
<dbReference type="InterPro" id="IPR008893">
    <property type="entry name" value="WGR_domain"/>
</dbReference>
<feature type="domain" description="WGR" evidence="2">
    <location>
        <begin position="1"/>
        <end position="85"/>
    </location>
</feature>
<dbReference type="SUPFAM" id="SSF142921">
    <property type="entry name" value="WGR domain-like"/>
    <property type="match status" value="1"/>
</dbReference>
<keyword evidence="4" id="KW-1185">Reference proteome</keyword>
<feature type="compositionally biased region" description="Polar residues" evidence="1">
    <location>
        <begin position="68"/>
        <end position="82"/>
    </location>
</feature>
<feature type="compositionally biased region" description="Low complexity" evidence="1">
    <location>
        <begin position="83"/>
        <end position="92"/>
    </location>
</feature>
<organism evidence="3 4">
    <name type="scientific">Pelobacter propionicus (strain DSM 2379 / NBRC 103807 / OttBd1)</name>
    <dbReference type="NCBI Taxonomy" id="338966"/>
    <lineage>
        <taxon>Bacteria</taxon>
        <taxon>Pseudomonadati</taxon>
        <taxon>Thermodesulfobacteriota</taxon>
        <taxon>Desulfuromonadia</taxon>
        <taxon>Desulfuromonadales</taxon>
        <taxon>Desulfuromonadaceae</taxon>
        <taxon>Pelobacter</taxon>
    </lineage>
</organism>
<evidence type="ECO:0000313" key="4">
    <source>
        <dbReference type="Proteomes" id="UP000006732"/>
    </source>
</evidence>
<dbReference type="HOGENOM" id="CLU_2131075_0_0_7"/>
<dbReference type="CDD" id="cd07996">
    <property type="entry name" value="WGR_MMR_like"/>
    <property type="match status" value="1"/>
</dbReference>
<dbReference type="AlphaFoldDB" id="A0R7W4"/>
<proteinExistence type="predicted"/>
<evidence type="ECO:0000259" key="2">
    <source>
        <dbReference type="PROSITE" id="PS51977"/>
    </source>
</evidence>
<evidence type="ECO:0000313" key="3">
    <source>
        <dbReference type="EMBL" id="ABL01321.1"/>
    </source>
</evidence>
<dbReference type="Gene3D" id="2.20.140.10">
    <property type="entry name" value="WGR domain"/>
    <property type="match status" value="1"/>
</dbReference>
<dbReference type="InterPro" id="IPR049809">
    <property type="entry name" value="YehF/YfeS-like_WGR"/>
</dbReference>
<dbReference type="KEGG" id="ppd:Ppro_3730"/>
<dbReference type="Proteomes" id="UP000006732">
    <property type="component" value="Plasmid pPRO1"/>
</dbReference>
<gene>
    <name evidence="3" type="ordered locus">Ppro_3730</name>
</gene>
<dbReference type="SMART" id="SM00773">
    <property type="entry name" value="WGR"/>
    <property type="match status" value="1"/>
</dbReference>
<dbReference type="PROSITE" id="PS51977">
    <property type="entry name" value="WGR"/>
    <property type="match status" value="1"/>
</dbReference>
<accession>A0R7W4</accession>
<dbReference type="Pfam" id="PF05406">
    <property type="entry name" value="WGR"/>
    <property type="match status" value="1"/>
</dbReference>
<dbReference type="InterPro" id="IPR036930">
    <property type="entry name" value="WGR_dom_sf"/>
</dbReference>
<name>A0R7W4_PELPD</name>
<reference evidence="3 4" key="1">
    <citation type="submission" date="2006-10" db="EMBL/GenBank/DDBJ databases">
        <title>Complete sequence of plasmid pPRO1 of Pelobacter propionicus DSM 2379.</title>
        <authorList>
            <consortium name="US DOE Joint Genome Institute"/>
            <person name="Copeland A."/>
            <person name="Lucas S."/>
            <person name="Lapidus A."/>
            <person name="Barry K."/>
            <person name="Detter J.C."/>
            <person name="Glavina del Rio T."/>
            <person name="Hammon N."/>
            <person name="Israni S."/>
            <person name="Dalin E."/>
            <person name="Tice H."/>
            <person name="Pitluck S."/>
            <person name="Saunders E."/>
            <person name="Brettin T."/>
            <person name="Bruce D."/>
            <person name="Han C."/>
            <person name="Tapia R."/>
            <person name="Schmutz J."/>
            <person name="Larimer F."/>
            <person name="Land M."/>
            <person name="Hauser L."/>
            <person name="Kyrpides N."/>
            <person name="Kim E."/>
            <person name="Lovley D."/>
            <person name="Richardson P."/>
        </authorList>
    </citation>
    <scope>NUCLEOTIDE SEQUENCE [LARGE SCALE GENOMIC DNA]</scope>
    <source>
        <strain evidence="4">DSM 2379 / NBRC 103807 / OttBd1</strain>
        <plasmid evidence="4">Plasmid pPRO1</plasmid>
    </source>
</reference>
<keyword evidence="3" id="KW-0614">Plasmid</keyword>